<dbReference type="GO" id="GO:0001819">
    <property type="term" value="P:positive regulation of cytokine production"/>
    <property type="evidence" value="ECO:0007669"/>
    <property type="project" value="TreeGrafter"/>
</dbReference>
<comment type="similarity">
    <text evidence="2 7">Belongs to the IL-15/IL-21 family.</text>
</comment>
<dbReference type="GO" id="GO:0005615">
    <property type="term" value="C:extracellular space"/>
    <property type="evidence" value="ECO:0007669"/>
    <property type="project" value="UniProtKB-KW"/>
</dbReference>
<dbReference type="InterPro" id="IPR020410">
    <property type="entry name" value="IL-15_fish"/>
</dbReference>
<dbReference type="InterPro" id="IPR009079">
    <property type="entry name" value="4_helix_cytokine-like_core"/>
</dbReference>
<evidence type="ECO:0000256" key="3">
    <source>
        <dbReference type="ARBA" id="ARBA00022514"/>
    </source>
</evidence>
<dbReference type="SUPFAM" id="SSF47266">
    <property type="entry name" value="4-helical cytokines"/>
    <property type="match status" value="1"/>
</dbReference>
<keyword evidence="6" id="KW-1015">Disulfide bond</keyword>
<dbReference type="GO" id="GO:0042102">
    <property type="term" value="P:positive regulation of T cell proliferation"/>
    <property type="evidence" value="ECO:0007669"/>
    <property type="project" value="TreeGrafter"/>
</dbReference>
<evidence type="ECO:0000256" key="5">
    <source>
        <dbReference type="ARBA" id="ARBA00022729"/>
    </source>
</evidence>
<evidence type="ECO:0000313" key="8">
    <source>
        <dbReference type="EMBL" id="KAK9540530.1"/>
    </source>
</evidence>
<dbReference type="Pfam" id="PF02372">
    <property type="entry name" value="IL15"/>
    <property type="match status" value="1"/>
</dbReference>
<comment type="caution">
    <text evidence="8">The sequence shown here is derived from an EMBL/GenBank/DDBJ whole genome shotgun (WGS) entry which is preliminary data.</text>
</comment>
<dbReference type="InterPro" id="IPR020439">
    <property type="entry name" value="IL-15"/>
</dbReference>
<protein>
    <recommendedName>
        <fullName evidence="7">Interleukin</fullName>
    </recommendedName>
</protein>
<keyword evidence="4" id="KW-0964">Secreted</keyword>
<evidence type="ECO:0000256" key="6">
    <source>
        <dbReference type="ARBA" id="ARBA00023157"/>
    </source>
</evidence>
<dbReference type="PRINTS" id="PR01930">
    <property type="entry name" value="INTRLEUKIN15"/>
</dbReference>
<dbReference type="Proteomes" id="UP001488805">
    <property type="component" value="Unassembled WGS sequence"/>
</dbReference>
<dbReference type="GO" id="GO:0042119">
    <property type="term" value="P:neutrophil activation"/>
    <property type="evidence" value="ECO:0007669"/>
    <property type="project" value="TreeGrafter"/>
</dbReference>
<dbReference type="InterPro" id="IPR003443">
    <property type="entry name" value="IL-15/IL-21_fam"/>
</dbReference>
<proteinExistence type="inferred from homology"/>
<dbReference type="GO" id="GO:0005125">
    <property type="term" value="F:cytokine activity"/>
    <property type="evidence" value="ECO:0007669"/>
    <property type="project" value="UniProtKB-KW"/>
</dbReference>
<sequence length="182" mass="20671">MTDLMTAFTVILVQPTCPGDQRAKGVQYQSTCHLCRESHKTQVWLCFLVLSLLSTSTCAAPYDTPVNLQKCLSLDKLKNAIERSEAKLYAPSNNDVKENCQRMVLKCYLMELVMVIIEEEIEDAETHCILDFNEDLPPLDKRPAAYPVDCPPCEAYALKNIKVFMERFNSLLQEMISSTIIQ</sequence>
<dbReference type="AlphaFoldDB" id="A0AAW1FZT0"/>
<keyword evidence="3 7" id="KW-0202">Cytokine</keyword>
<comment type="subcellular location">
    <subcellularLocation>
        <location evidence="1">Secreted</location>
    </subcellularLocation>
</comment>
<accession>A0AAW1FZT0</accession>
<evidence type="ECO:0000313" key="9">
    <source>
        <dbReference type="Proteomes" id="UP001488805"/>
    </source>
</evidence>
<evidence type="ECO:0000256" key="1">
    <source>
        <dbReference type="ARBA" id="ARBA00004613"/>
    </source>
</evidence>
<dbReference type="PANTHER" id="PTHR14356:SF3">
    <property type="entry name" value="INTERLEUKIN-15"/>
    <property type="match status" value="1"/>
</dbReference>
<evidence type="ECO:0000256" key="4">
    <source>
        <dbReference type="ARBA" id="ARBA00022525"/>
    </source>
</evidence>
<dbReference type="PANTHER" id="PTHR14356">
    <property type="entry name" value="INTERLEUKIN-15-RELATED"/>
    <property type="match status" value="1"/>
</dbReference>
<dbReference type="PRINTS" id="PR01949">
    <property type="entry name" value="INTLKN15FISH"/>
</dbReference>
<dbReference type="GO" id="GO:0005126">
    <property type="term" value="F:cytokine receptor binding"/>
    <property type="evidence" value="ECO:0007669"/>
    <property type="project" value="InterPro"/>
</dbReference>
<dbReference type="GO" id="GO:0050778">
    <property type="term" value="P:positive regulation of immune response"/>
    <property type="evidence" value="ECO:0007669"/>
    <property type="project" value="TreeGrafter"/>
</dbReference>
<keyword evidence="5" id="KW-0732">Signal</keyword>
<organism evidence="8 9">
    <name type="scientific">Zoarces viviparus</name>
    <name type="common">Viviparous eelpout</name>
    <name type="synonym">Blennius viviparus</name>
    <dbReference type="NCBI Taxonomy" id="48416"/>
    <lineage>
        <taxon>Eukaryota</taxon>
        <taxon>Metazoa</taxon>
        <taxon>Chordata</taxon>
        <taxon>Craniata</taxon>
        <taxon>Vertebrata</taxon>
        <taxon>Euteleostomi</taxon>
        <taxon>Actinopterygii</taxon>
        <taxon>Neopterygii</taxon>
        <taxon>Teleostei</taxon>
        <taxon>Neoteleostei</taxon>
        <taxon>Acanthomorphata</taxon>
        <taxon>Eupercaria</taxon>
        <taxon>Perciformes</taxon>
        <taxon>Cottioidei</taxon>
        <taxon>Zoarcales</taxon>
        <taxon>Zoarcidae</taxon>
        <taxon>Zoarcinae</taxon>
        <taxon>Zoarces</taxon>
    </lineage>
</organism>
<dbReference type="GO" id="GO:0006955">
    <property type="term" value="P:immune response"/>
    <property type="evidence" value="ECO:0007669"/>
    <property type="project" value="InterPro"/>
</dbReference>
<reference evidence="8 9" key="1">
    <citation type="journal article" date="2024" name="Genome Biol. Evol.">
        <title>Chromosome-level genome assembly of the viviparous eelpout Zoarces viviparus.</title>
        <authorList>
            <person name="Fuhrmann N."/>
            <person name="Brasseur M.V."/>
            <person name="Bakowski C.E."/>
            <person name="Podsiadlowski L."/>
            <person name="Prost S."/>
            <person name="Krehenwinkel H."/>
            <person name="Mayer C."/>
        </authorList>
    </citation>
    <scope>NUCLEOTIDE SEQUENCE [LARGE SCALE GENOMIC DNA]</scope>
    <source>
        <strain evidence="8">NO-MEL_2022_Ind0_liver</strain>
    </source>
</reference>
<evidence type="ECO:0000256" key="7">
    <source>
        <dbReference type="RuleBase" id="RU003453"/>
    </source>
</evidence>
<keyword evidence="9" id="KW-1185">Reference proteome</keyword>
<dbReference type="Gene3D" id="1.20.1250.70">
    <property type="entry name" value="Interleukin-15/Interleukin-21"/>
    <property type="match status" value="1"/>
</dbReference>
<evidence type="ECO:0000256" key="2">
    <source>
        <dbReference type="ARBA" id="ARBA00006050"/>
    </source>
</evidence>
<gene>
    <name evidence="8" type="ORF">VZT92_002977</name>
</gene>
<dbReference type="EMBL" id="JBCEZU010000013">
    <property type="protein sequence ID" value="KAK9540530.1"/>
    <property type="molecule type" value="Genomic_DNA"/>
</dbReference>
<name>A0AAW1FZT0_ZOAVI</name>